<protein>
    <submittedName>
        <fullName evidence="2">Uncharacterized protein</fullName>
    </submittedName>
</protein>
<sequence length="234" mass="26435">AEVTGLKERVKMFEEKLGESESQLAEAVFSSTRSQLQLKEMGVEFESLRESLLSAEGRAASAEEKVAHLAELNLELSEELDFLKGSSDSLVKKAGMLEKQVTQFDVELEHARASSEASQEQQNMLYRAMFDMETLIDELKQKALEAEVKAESAEGRCKALSETNSELSKELNLLRSRMEFRFDKPIIPEKRNGAEDAIRITSTVIMDTVLQIATERERIHKKLVALAKENRLLR</sequence>
<gene>
    <name evidence="2" type="ORF">M569_11586</name>
</gene>
<reference evidence="2 3" key="1">
    <citation type="journal article" date="2013" name="BMC Genomics">
        <title>The miniature genome of a carnivorous plant Genlisea aurea contains a low number of genes and short non-coding sequences.</title>
        <authorList>
            <person name="Leushkin E.V."/>
            <person name="Sutormin R.A."/>
            <person name="Nabieva E.R."/>
            <person name="Penin A.A."/>
            <person name="Kondrashov A.S."/>
            <person name="Logacheva M.D."/>
        </authorList>
    </citation>
    <scope>NUCLEOTIDE SEQUENCE [LARGE SCALE GENOMIC DNA]</scope>
</reference>
<accession>S8DTQ5</accession>
<dbReference type="Proteomes" id="UP000015453">
    <property type="component" value="Unassembled WGS sequence"/>
</dbReference>
<keyword evidence="1" id="KW-0175">Coiled coil</keyword>
<evidence type="ECO:0000313" key="2">
    <source>
        <dbReference type="EMBL" id="EPS63202.1"/>
    </source>
</evidence>
<proteinExistence type="predicted"/>
<dbReference type="SUPFAM" id="SSF57997">
    <property type="entry name" value="Tropomyosin"/>
    <property type="match status" value="1"/>
</dbReference>
<feature type="coiled-coil region" evidence="1">
    <location>
        <begin position="129"/>
        <end position="177"/>
    </location>
</feature>
<feature type="non-terminal residue" evidence="2">
    <location>
        <position position="234"/>
    </location>
</feature>
<keyword evidence="3" id="KW-1185">Reference proteome</keyword>
<dbReference type="OrthoDB" id="1936068at2759"/>
<dbReference type="AlphaFoldDB" id="S8DTQ5"/>
<name>S8DTQ5_9LAMI</name>
<dbReference type="EMBL" id="AUSU01005636">
    <property type="protein sequence ID" value="EPS63202.1"/>
    <property type="molecule type" value="Genomic_DNA"/>
</dbReference>
<comment type="caution">
    <text evidence="2">The sequence shown here is derived from an EMBL/GenBank/DDBJ whole genome shotgun (WGS) entry which is preliminary data.</text>
</comment>
<organism evidence="2 3">
    <name type="scientific">Genlisea aurea</name>
    <dbReference type="NCBI Taxonomy" id="192259"/>
    <lineage>
        <taxon>Eukaryota</taxon>
        <taxon>Viridiplantae</taxon>
        <taxon>Streptophyta</taxon>
        <taxon>Embryophyta</taxon>
        <taxon>Tracheophyta</taxon>
        <taxon>Spermatophyta</taxon>
        <taxon>Magnoliopsida</taxon>
        <taxon>eudicotyledons</taxon>
        <taxon>Gunneridae</taxon>
        <taxon>Pentapetalae</taxon>
        <taxon>asterids</taxon>
        <taxon>lamiids</taxon>
        <taxon>Lamiales</taxon>
        <taxon>Lentibulariaceae</taxon>
        <taxon>Genlisea</taxon>
    </lineage>
</organism>
<evidence type="ECO:0000256" key="1">
    <source>
        <dbReference type="SAM" id="Coils"/>
    </source>
</evidence>
<feature type="non-terminal residue" evidence="2">
    <location>
        <position position="1"/>
    </location>
</feature>
<evidence type="ECO:0000313" key="3">
    <source>
        <dbReference type="Proteomes" id="UP000015453"/>
    </source>
</evidence>
<dbReference type="PANTHER" id="PTHR35705">
    <property type="entry name" value="WPP DOMAIN-INTERACTING TAIL-ANCHORED PROTEIN 1"/>
    <property type="match status" value="1"/>
</dbReference>
<feature type="coiled-coil region" evidence="1">
    <location>
        <begin position="3"/>
        <end position="79"/>
    </location>
</feature>
<dbReference type="InterPro" id="IPR039976">
    <property type="entry name" value="WIT1/WIT2"/>
</dbReference>